<gene>
    <name evidence="1" type="ORF">E2C01_074665</name>
</gene>
<proteinExistence type="predicted"/>
<reference evidence="1 2" key="1">
    <citation type="submission" date="2019-05" db="EMBL/GenBank/DDBJ databases">
        <title>Another draft genome of Portunus trituberculatus and its Hox gene families provides insights of decapod evolution.</title>
        <authorList>
            <person name="Jeong J.-H."/>
            <person name="Song I."/>
            <person name="Kim S."/>
            <person name="Choi T."/>
            <person name="Kim D."/>
            <person name="Ryu S."/>
            <person name="Kim W."/>
        </authorList>
    </citation>
    <scope>NUCLEOTIDE SEQUENCE [LARGE SCALE GENOMIC DNA]</scope>
    <source>
        <tissue evidence="1">Muscle</tissue>
    </source>
</reference>
<accession>A0A5B7IE32</accession>
<dbReference type="AlphaFoldDB" id="A0A5B7IE32"/>
<organism evidence="1 2">
    <name type="scientific">Portunus trituberculatus</name>
    <name type="common">Swimming crab</name>
    <name type="synonym">Neptunus trituberculatus</name>
    <dbReference type="NCBI Taxonomy" id="210409"/>
    <lineage>
        <taxon>Eukaryota</taxon>
        <taxon>Metazoa</taxon>
        <taxon>Ecdysozoa</taxon>
        <taxon>Arthropoda</taxon>
        <taxon>Crustacea</taxon>
        <taxon>Multicrustacea</taxon>
        <taxon>Malacostraca</taxon>
        <taxon>Eumalacostraca</taxon>
        <taxon>Eucarida</taxon>
        <taxon>Decapoda</taxon>
        <taxon>Pleocyemata</taxon>
        <taxon>Brachyura</taxon>
        <taxon>Eubrachyura</taxon>
        <taxon>Portunoidea</taxon>
        <taxon>Portunidae</taxon>
        <taxon>Portuninae</taxon>
        <taxon>Portunus</taxon>
    </lineage>
</organism>
<name>A0A5B7IE32_PORTR</name>
<comment type="caution">
    <text evidence="1">The sequence shown here is derived from an EMBL/GenBank/DDBJ whole genome shotgun (WGS) entry which is preliminary data.</text>
</comment>
<evidence type="ECO:0000313" key="1">
    <source>
        <dbReference type="EMBL" id="MPC80099.1"/>
    </source>
</evidence>
<sequence>MTPVTRRRSGHFYRPSWRQCQVGPVSIEGLTCSCSGWTPPDTVGPKWTPMDAQGADGPAIIRHLEVRSGNNEG</sequence>
<keyword evidence="2" id="KW-1185">Reference proteome</keyword>
<dbReference type="Proteomes" id="UP000324222">
    <property type="component" value="Unassembled WGS sequence"/>
</dbReference>
<dbReference type="EMBL" id="VSRR010052992">
    <property type="protein sequence ID" value="MPC80099.1"/>
    <property type="molecule type" value="Genomic_DNA"/>
</dbReference>
<protein>
    <submittedName>
        <fullName evidence="1">Uncharacterized protein</fullName>
    </submittedName>
</protein>
<evidence type="ECO:0000313" key="2">
    <source>
        <dbReference type="Proteomes" id="UP000324222"/>
    </source>
</evidence>